<dbReference type="Proteomes" id="UP000095300">
    <property type="component" value="Unassembled WGS sequence"/>
</dbReference>
<proteinExistence type="predicted"/>
<name>A0A1I8NVD2_STOCA</name>
<organism evidence="1 2">
    <name type="scientific">Stomoxys calcitrans</name>
    <name type="common">Stable fly</name>
    <name type="synonym">Conops calcitrans</name>
    <dbReference type="NCBI Taxonomy" id="35570"/>
    <lineage>
        <taxon>Eukaryota</taxon>
        <taxon>Metazoa</taxon>
        <taxon>Ecdysozoa</taxon>
        <taxon>Arthropoda</taxon>
        <taxon>Hexapoda</taxon>
        <taxon>Insecta</taxon>
        <taxon>Pterygota</taxon>
        <taxon>Neoptera</taxon>
        <taxon>Endopterygota</taxon>
        <taxon>Diptera</taxon>
        <taxon>Brachycera</taxon>
        <taxon>Muscomorpha</taxon>
        <taxon>Muscoidea</taxon>
        <taxon>Muscidae</taxon>
        <taxon>Stomoxys</taxon>
    </lineage>
</organism>
<dbReference type="VEuPathDB" id="VectorBase:SCAU002350"/>
<dbReference type="EnsemblMetazoa" id="SCAU002350-RA">
    <property type="protein sequence ID" value="SCAU002350-PA"/>
    <property type="gene ID" value="SCAU002350"/>
</dbReference>
<keyword evidence="2" id="KW-1185">Reference proteome</keyword>
<evidence type="ECO:0000313" key="1">
    <source>
        <dbReference type="EnsemblMetazoa" id="SCAU002350-PA"/>
    </source>
</evidence>
<accession>A0A1I8NVD2</accession>
<reference evidence="1" key="1">
    <citation type="submission" date="2020-05" db="UniProtKB">
        <authorList>
            <consortium name="EnsemblMetazoa"/>
        </authorList>
    </citation>
    <scope>IDENTIFICATION</scope>
    <source>
        <strain evidence="1">USDA</strain>
    </source>
</reference>
<dbReference type="AlphaFoldDB" id="A0A1I8NVD2"/>
<evidence type="ECO:0000313" key="2">
    <source>
        <dbReference type="Proteomes" id="UP000095300"/>
    </source>
</evidence>
<protein>
    <submittedName>
        <fullName evidence="1">Uncharacterized protein</fullName>
    </submittedName>
</protein>
<gene>
    <name evidence="1" type="primary">106093203</name>
</gene>
<sequence>MNVNGLPVYNKAPSASRLSVRPSVHLVFGGSTSVEKGKEISFKFLLPNLTMSSYLGQCLHHNQRNQQSESQTFVLQSGFLVMRIFMEYLIDAGVCNSVWVPRWGMVDVIMVAADVVLADFPYSSGGVLALVLSFSPSNLFMDLISLSL</sequence>